<keyword evidence="3" id="KW-1185">Reference proteome</keyword>
<sequence>MQGTGPEGVYVRSNCSARALMMVLQEEKVNRMDLRKSGDLVDMQHFQHGGSVEFFYRLHHSELDHGRKISNLIIVIVSLVVAGCLAATLWLVWRYKTKLKVSSKLCCKDHDVAVFDLSNNKSKEFTTDLPGPTDILIDGNQEELSGGEQIAVKRLSGQSGQGLIEFKTEIIFAFAMTENGWGGGISRERSCNVPDAHETHLYLPEDCRGRGICSGWLRN</sequence>
<comment type="caution">
    <text evidence="2">The sequence shown here is derived from an EMBL/GenBank/DDBJ whole genome shotgun (WGS) entry which is preliminary data.</text>
</comment>
<proteinExistence type="predicted"/>
<reference evidence="2 3" key="1">
    <citation type="journal article" date="2024" name="G3 (Bethesda)">
        <title>Genome assembly of Hibiscus sabdariffa L. provides insights into metabolisms of medicinal natural products.</title>
        <authorList>
            <person name="Kim T."/>
        </authorList>
    </citation>
    <scope>NUCLEOTIDE SEQUENCE [LARGE SCALE GENOMIC DNA]</scope>
    <source>
        <strain evidence="2">TK-2024</strain>
        <tissue evidence="2">Old leaves</tissue>
    </source>
</reference>
<accession>A0ABR2FAH1</accession>
<keyword evidence="1" id="KW-1133">Transmembrane helix</keyword>
<organism evidence="2 3">
    <name type="scientific">Hibiscus sabdariffa</name>
    <name type="common">roselle</name>
    <dbReference type="NCBI Taxonomy" id="183260"/>
    <lineage>
        <taxon>Eukaryota</taxon>
        <taxon>Viridiplantae</taxon>
        <taxon>Streptophyta</taxon>
        <taxon>Embryophyta</taxon>
        <taxon>Tracheophyta</taxon>
        <taxon>Spermatophyta</taxon>
        <taxon>Magnoliopsida</taxon>
        <taxon>eudicotyledons</taxon>
        <taxon>Gunneridae</taxon>
        <taxon>Pentapetalae</taxon>
        <taxon>rosids</taxon>
        <taxon>malvids</taxon>
        <taxon>Malvales</taxon>
        <taxon>Malvaceae</taxon>
        <taxon>Malvoideae</taxon>
        <taxon>Hibiscus</taxon>
    </lineage>
</organism>
<protein>
    <submittedName>
        <fullName evidence="2">Uncharacterized protein</fullName>
    </submittedName>
</protein>
<feature type="transmembrane region" description="Helical" evidence="1">
    <location>
        <begin position="72"/>
        <end position="93"/>
    </location>
</feature>
<dbReference type="EMBL" id="JBBPBM010000007">
    <property type="protein sequence ID" value="KAK8575293.1"/>
    <property type="molecule type" value="Genomic_DNA"/>
</dbReference>
<gene>
    <name evidence="2" type="ORF">V6N12_062968</name>
</gene>
<keyword evidence="1" id="KW-0812">Transmembrane</keyword>
<keyword evidence="1" id="KW-0472">Membrane</keyword>
<dbReference type="Proteomes" id="UP001472677">
    <property type="component" value="Unassembled WGS sequence"/>
</dbReference>
<evidence type="ECO:0000313" key="2">
    <source>
        <dbReference type="EMBL" id="KAK8575293.1"/>
    </source>
</evidence>
<evidence type="ECO:0000256" key="1">
    <source>
        <dbReference type="SAM" id="Phobius"/>
    </source>
</evidence>
<name>A0ABR2FAH1_9ROSI</name>
<evidence type="ECO:0000313" key="3">
    <source>
        <dbReference type="Proteomes" id="UP001472677"/>
    </source>
</evidence>